<dbReference type="Gene3D" id="2.40.30.170">
    <property type="match status" value="1"/>
</dbReference>
<reference evidence="4 5" key="1">
    <citation type="journal article" date="2014" name="J Genomics">
        <title>Draft Genome Sequence of the Extremely Halophilic Phototrophic Purple Sulfur Bacterium Halorhodospira halochloris.</title>
        <authorList>
            <person name="Singh K.S."/>
            <person name="Kirksey J."/>
            <person name="Hoff W.D."/>
            <person name="Deole R."/>
        </authorList>
    </citation>
    <scope>NUCLEOTIDE SEQUENCE [LARGE SCALE GENOMIC DNA]</scope>
    <source>
        <strain evidence="4 5">A</strain>
    </source>
</reference>
<evidence type="ECO:0000256" key="2">
    <source>
        <dbReference type="SAM" id="Coils"/>
    </source>
</evidence>
<dbReference type="Proteomes" id="UP000019442">
    <property type="component" value="Chromosome"/>
</dbReference>
<dbReference type="SUPFAM" id="SSF111369">
    <property type="entry name" value="HlyD-like secretion proteins"/>
    <property type="match status" value="2"/>
</dbReference>
<reference evidence="5" key="2">
    <citation type="submission" date="2014-02" db="EMBL/GenBank/DDBJ databases">
        <title>Draft Genome Sequence of extremely halophilic bacteria Halorhodospira halochloris.</title>
        <authorList>
            <person name="Singh K.S."/>
        </authorList>
    </citation>
    <scope>NUCLEOTIDE SEQUENCE [LARGE SCALE GENOMIC DNA]</scope>
    <source>
        <strain evidence="5">A</strain>
    </source>
</reference>
<proteinExistence type="inferred from homology"/>
<dbReference type="Gene3D" id="2.40.50.100">
    <property type="match status" value="1"/>
</dbReference>
<feature type="domain" description="Multidrug resistance protein MdtA-like barrel-sandwich hybrid" evidence="3">
    <location>
        <begin position="50"/>
        <end position="237"/>
    </location>
</feature>
<organism evidence="4 5">
    <name type="scientific">Ectothiorhodospira haloalkaliphila</name>
    <dbReference type="NCBI Taxonomy" id="421628"/>
    <lineage>
        <taxon>Bacteria</taxon>
        <taxon>Pseudomonadati</taxon>
        <taxon>Pseudomonadota</taxon>
        <taxon>Gammaproteobacteria</taxon>
        <taxon>Chromatiales</taxon>
        <taxon>Ectothiorhodospiraceae</taxon>
        <taxon>Ectothiorhodospira</taxon>
    </lineage>
</organism>
<dbReference type="RefSeq" id="WP_025281683.1">
    <property type="nucleotide sequence ID" value="NZ_CP007268.1"/>
</dbReference>
<sequence length="339" mass="36922">MTESPSSRRLARVLLWTTLSILALACLVALLVWLTRPGPAFLQGQIEADSVRVAAKIGGRVASIEVQEGDRVDTGDLLATLFMPEVEARAGQVQAQVDAAGAMADMARLGAREEQIRAARAQWQAAVSQAELAAETRTRIERLHTDGVVPTQRRDEAVARAKSAQAQADAAREAYDMARSGVRPEELRAAEAQLRQAQRGLSEAQSTLSEAQQFAPVSGEVTTRVAEPGEVVGPGFPLLVITRTDRPWVTLNLREDLMPGIRLGHRFSGRLPALGMRSVEFEVHYIAPMADFATWRSSRDLGGFDLRTFEVRARPVEAVPDLRPGMSVLVDERSIKAEG</sequence>
<gene>
    <name evidence="4" type="ORF">M911_08850</name>
</gene>
<dbReference type="InterPro" id="IPR058625">
    <property type="entry name" value="MdtA-like_BSH"/>
</dbReference>
<dbReference type="EMBL" id="CP007268">
    <property type="protein sequence ID" value="AHK79238.1"/>
    <property type="molecule type" value="Genomic_DNA"/>
</dbReference>
<feature type="coiled-coil region" evidence="2">
    <location>
        <begin position="154"/>
        <end position="207"/>
    </location>
</feature>
<dbReference type="PANTHER" id="PTHR30438">
    <property type="entry name" value="36 KDA ANTIGEN-RELATED"/>
    <property type="match status" value="1"/>
</dbReference>
<dbReference type="KEGG" id="hhc:M911_08850"/>
<dbReference type="HOGENOM" id="CLU_018816_6_1_6"/>
<keyword evidence="5" id="KW-1185">Reference proteome</keyword>
<protein>
    <submittedName>
        <fullName evidence="4">Hemolysin secretion protein D</fullName>
    </submittedName>
</protein>
<dbReference type="PATRIC" id="fig|1354791.3.peg.2217"/>
<dbReference type="PANTHER" id="PTHR30438:SF1">
    <property type="entry name" value="36 KDA ANTIGEN"/>
    <property type="match status" value="1"/>
</dbReference>
<evidence type="ECO:0000259" key="3">
    <source>
        <dbReference type="Pfam" id="PF25917"/>
    </source>
</evidence>
<name>W8KJA3_9GAMM</name>
<dbReference type="Gene3D" id="1.10.287.470">
    <property type="entry name" value="Helix hairpin bin"/>
    <property type="match status" value="1"/>
</dbReference>
<dbReference type="AlphaFoldDB" id="W8KJA3"/>
<comment type="similarity">
    <text evidence="1">Belongs to the membrane fusion protein (MFP) (TC 8.A.1) family.</text>
</comment>
<dbReference type="Pfam" id="PF25917">
    <property type="entry name" value="BSH_RND"/>
    <property type="match status" value="1"/>
</dbReference>
<evidence type="ECO:0000256" key="1">
    <source>
        <dbReference type="ARBA" id="ARBA00009477"/>
    </source>
</evidence>
<dbReference type="OrthoDB" id="9793801at2"/>
<accession>W8KJA3</accession>
<evidence type="ECO:0000313" key="5">
    <source>
        <dbReference type="Proteomes" id="UP000019442"/>
    </source>
</evidence>
<evidence type="ECO:0000313" key="4">
    <source>
        <dbReference type="EMBL" id="AHK79238.1"/>
    </source>
</evidence>
<keyword evidence="2" id="KW-0175">Coiled coil</keyword>